<proteinExistence type="predicted"/>
<dbReference type="RefSeq" id="WP_316983302.1">
    <property type="nucleotide sequence ID" value="NZ_CP136521.1"/>
</dbReference>
<sequence length="253" mass="28606">MMKKGHLYILIFAFLSTPCISAQCYPDRHSTNWFDGWVSCEKSPNPIASYGETHWIMYDLGYDYVLNETKLWNANEPKNLNYGINDFNVDYSLDGVTWTNLGAFNLEQASGLSTYEGAEGPDFNATKARYVLITPTSNFGGDCYGFSELKMSITDPFLVIEEADVFNAMAYPNPFINNVTLRMVSLDESAPVNYALYDILGRTIISNTFNMSEGNDTYELPLQGNTLSIGIYILKIRELYISLHQKVKLSFAR</sequence>
<evidence type="ECO:0000313" key="5">
    <source>
        <dbReference type="Proteomes" id="UP001302486"/>
    </source>
</evidence>
<evidence type="ECO:0000313" key="4">
    <source>
        <dbReference type="EMBL" id="WOD43618.1"/>
    </source>
</evidence>
<evidence type="ECO:0000259" key="3">
    <source>
        <dbReference type="PROSITE" id="PS50022"/>
    </source>
</evidence>
<dbReference type="SUPFAM" id="SSF49785">
    <property type="entry name" value="Galactose-binding domain-like"/>
    <property type="match status" value="1"/>
</dbReference>
<keyword evidence="1 2" id="KW-0732">Signal</keyword>
<dbReference type="Pfam" id="PF18962">
    <property type="entry name" value="Por_Secre_tail"/>
    <property type="match status" value="1"/>
</dbReference>
<feature type="domain" description="F5/8 type C" evidence="3">
    <location>
        <begin position="37"/>
        <end position="156"/>
    </location>
</feature>
<dbReference type="InterPro" id="IPR026444">
    <property type="entry name" value="Secre_tail"/>
</dbReference>
<gene>
    <name evidence="4" type="ORF">RNZ46_16660</name>
</gene>
<name>A0AA97HRA2_9FLAO</name>
<dbReference type="Proteomes" id="UP001302486">
    <property type="component" value="Chromosome"/>
</dbReference>
<dbReference type="Pfam" id="PF00754">
    <property type="entry name" value="F5_F8_type_C"/>
    <property type="match status" value="1"/>
</dbReference>
<evidence type="ECO:0000256" key="1">
    <source>
        <dbReference type="ARBA" id="ARBA00022729"/>
    </source>
</evidence>
<protein>
    <submittedName>
        <fullName evidence="4">Discoidin domain-containing protein</fullName>
    </submittedName>
</protein>
<dbReference type="InterPro" id="IPR008979">
    <property type="entry name" value="Galactose-bd-like_sf"/>
</dbReference>
<dbReference type="InterPro" id="IPR000421">
    <property type="entry name" value="FA58C"/>
</dbReference>
<feature type="chain" id="PRO_5041741180" evidence="2">
    <location>
        <begin position="23"/>
        <end position="253"/>
    </location>
</feature>
<dbReference type="AlphaFoldDB" id="A0AA97HRA2"/>
<dbReference type="Gene3D" id="2.60.120.260">
    <property type="entry name" value="Galactose-binding domain-like"/>
    <property type="match status" value="1"/>
</dbReference>
<feature type="signal peptide" evidence="2">
    <location>
        <begin position="1"/>
        <end position="22"/>
    </location>
</feature>
<evidence type="ECO:0000256" key="2">
    <source>
        <dbReference type="SAM" id="SignalP"/>
    </source>
</evidence>
<reference evidence="5" key="1">
    <citation type="submission" date="2024-06" db="EMBL/GenBank/DDBJ databases">
        <title>Hwangdonia haimaensis gen. nov., sp. nov., a member of the family Flavobacteriaceae isolated from the haima cold seep.</title>
        <authorList>
            <person name="Li J."/>
        </authorList>
    </citation>
    <scope>NUCLEOTIDE SEQUENCE [LARGE SCALE GENOMIC DNA]</scope>
    <source>
        <strain evidence="5">SCSIO 19198</strain>
    </source>
</reference>
<keyword evidence="5" id="KW-1185">Reference proteome</keyword>
<organism evidence="4 5">
    <name type="scientific">Hwangdonia lutea</name>
    <dbReference type="NCBI Taxonomy" id="3075823"/>
    <lineage>
        <taxon>Bacteria</taxon>
        <taxon>Pseudomonadati</taxon>
        <taxon>Bacteroidota</taxon>
        <taxon>Flavobacteriia</taxon>
        <taxon>Flavobacteriales</taxon>
        <taxon>Flavobacteriaceae</taxon>
        <taxon>Hwangdonia</taxon>
    </lineage>
</organism>
<dbReference type="KEGG" id="hws:RNZ46_16660"/>
<accession>A0AA97HRA2</accession>
<dbReference type="PROSITE" id="PS50022">
    <property type="entry name" value="FA58C_3"/>
    <property type="match status" value="1"/>
</dbReference>
<dbReference type="NCBIfam" id="TIGR04183">
    <property type="entry name" value="Por_Secre_tail"/>
    <property type="match status" value="1"/>
</dbReference>
<dbReference type="EMBL" id="CP136521">
    <property type="protein sequence ID" value="WOD43618.1"/>
    <property type="molecule type" value="Genomic_DNA"/>
</dbReference>